<dbReference type="AlphaFoldDB" id="A0AB37QVP2"/>
<evidence type="ECO:0000313" key="2">
    <source>
        <dbReference type="Proteomes" id="UP000271817"/>
    </source>
</evidence>
<organism evidence="1 2">
    <name type="scientific">Pseudomonas amygdali pv. lachrymans</name>
    <name type="common">Pseudomonas syringae pv. lachrymans</name>
    <dbReference type="NCBI Taxonomy" id="53707"/>
    <lineage>
        <taxon>Bacteria</taxon>
        <taxon>Pseudomonadati</taxon>
        <taxon>Pseudomonadota</taxon>
        <taxon>Gammaproteobacteria</taxon>
        <taxon>Pseudomonadales</taxon>
        <taxon>Pseudomonadaceae</taxon>
        <taxon>Pseudomonas</taxon>
        <taxon>Pseudomonas amygdali</taxon>
    </lineage>
</organism>
<dbReference type="RefSeq" id="WP_220791967.1">
    <property type="nucleotide sequence ID" value="NZ_RBOH01000247.1"/>
</dbReference>
<proteinExistence type="predicted"/>
<dbReference type="Proteomes" id="UP000271817">
    <property type="component" value="Unassembled WGS sequence"/>
</dbReference>
<reference evidence="1 2" key="1">
    <citation type="submission" date="2018-08" db="EMBL/GenBank/DDBJ databases">
        <title>Recombination of ecologically and evolutionarily significant loci maintains genetic cohesion in the Pseudomonas syringae species complex.</title>
        <authorList>
            <person name="Dillon M."/>
            <person name="Thakur S."/>
            <person name="Almeida R.N.D."/>
            <person name="Weir B.S."/>
            <person name="Guttman D.S."/>
        </authorList>
    </citation>
    <scope>NUCLEOTIDE SEQUENCE [LARGE SCALE GENOMIC DNA]</scope>
    <source>
        <strain evidence="1 2">ICMP 3402</strain>
    </source>
</reference>
<protein>
    <submittedName>
        <fullName evidence="1">Uncharacterized protein</fullName>
    </submittedName>
</protein>
<comment type="caution">
    <text evidence="1">The sequence shown here is derived from an EMBL/GenBank/DDBJ whole genome shotgun (WGS) entry which is preliminary data.</text>
</comment>
<dbReference type="EMBL" id="RBTW01000378">
    <property type="protein sequence ID" value="RMU13192.1"/>
    <property type="molecule type" value="Genomic_DNA"/>
</dbReference>
<evidence type="ECO:0000313" key="1">
    <source>
        <dbReference type="EMBL" id="RMU13192.1"/>
    </source>
</evidence>
<accession>A0AB37QVP2</accession>
<feature type="non-terminal residue" evidence="1">
    <location>
        <position position="1"/>
    </location>
</feature>
<gene>
    <name evidence="1" type="ORF">ALP33_02719</name>
</gene>
<sequence length="289" mass="31199">FCSASLVRIRVFHSDVDAGTIPINDGVLLNIRARDLMASAVMSTASKRRHFMGKRSPEVKEYINSLRLGQTEVGSYIVNIIAPIGPSQSDQGSFEDIPLSNIVTANLASSLEALTFAVNEFSSIGDLTVFDAAVTSGASSNMCDALVGLSGAEKKRGFEISITPSHRPEVVSQIKSFRFDVESVVKIADASAYYKDNYVLPARTVIGSIKRLDRPLNDEAGTITIATMVGELEKHVSIQLGPDEYMDAVNAHKQKAAIQCTGDLHVSARSSKLLNPSGFRVLSNSEFPF</sequence>
<name>A0AB37QVP2_PSEAV</name>